<dbReference type="CDD" id="cd07496">
    <property type="entry name" value="Peptidases_S8_13"/>
    <property type="match status" value="1"/>
</dbReference>
<feature type="compositionally biased region" description="Basic and acidic residues" evidence="6">
    <location>
        <begin position="286"/>
        <end position="296"/>
    </location>
</feature>
<feature type="transmembrane region" description="Helical" evidence="7">
    <location>
        <begin position="53"/>
        <end position="75"/>
    </location>
</feature>
<dbReference type="SUPFAM" id="SSF52743">
    <property type="entry name" value="Subtilisin-like"/>
    <property type="match status" value="1"/>
</dbReference>
<dbReference type="Pfam" id="PF04151">
    <property type="entry name" value="PPC"/>
    <property type="match status" value="1"/>
</dbReference>
<reference evidence="10" key="1">
    <citation type="submission" date="2021-10" db="EMBL/GenBank/DDBJ databases">
        <authorList>
            <person name="Lyu M."/>
            <person name="Wang X."/>
            <person name="Meng X."/>
            <person name="Xu K."/>
        </authorList>
    </citation>
    <scope>NUCLEOTIDE SEQUENCE</scope>
    <source>
        <strain evidence="10">A6</strain>
    </source>
</reference>
<dbReference type="InterPro" id="IPR036852">
    <property type="entry name" value="Peptidase_S8/S53_dom_sf"/>
</dbReference>
<evidence type="ECO:0000256" key="3">
    <source>
        <dbReference type="ARBA" id="ARBA00022801"/>
    </source>
</evidence>
<name>A0ABS8JGI3_9GAMM</name>
<keyword evidence="7" id="KW-0472">Membrane</keyword>
<dbReference type="InterPro" id="IPR050131">
    <property type="entry name" value="Peptidase_S8_subtilisin-like"/>
</dbReference>
<dbReference type="InterPro" id="IPR034176">
    <property type="entry name" value="Peptidases_S8_13"/>
</dbReference>
<keyword evidence="3 5" id="KW-0378">Hydrolase</keyword>
<dbReference type="Gene3D" id="2.60.120.380">
    <property type="match status" value="1"/>
</dbReference>
<evidence type="ECO:0000256" key="7">
    <source>
        <dbReference type="SAM" id="Phobius"/>
    </source>
</evidence>
<evidence type="ECO:0000313" key="10">
    <source>
        <dbReference type="EMBL" id="MCC8362650.1"/>
    </source>
</evidence>
<protein>
    <submittedName>
        <fullName evidence="10">S8 family serine peptidase</fullName>
    </submittedName>
</protein>
<dbReference type="Gene3D" id="3.40.50.200">
    <property type="entry name" value="Peptidase S8/S53 domain"/>
    <property type="match status" value="1"/>
</dbReference>
<keyword evidence="11" id="KW-1185">Reference proteome</keyword>
<dbReference type="RefSeq" id="WP_230526233.1">
    <property type="nucleotide sequence ID" value="NZ_JAJGAK010000001.1"/>
</dbReference>
<evidence type="ECO:0000256" key="5">
    <source>
        <dbReference type="PROSITE-ProRule" id="PRU01240"/>
    </source>
</evidence>
<dbReference type="PRINTS" id="PR00723">
    <property type="entry name" value="SUBTILISIN"/>
</dbReference>
<dbReference type="PROSITE" id="PS00137">
    <property type="entry name" value="SUBTILASE_HIS"/>
    <property type="match status" value="1"/>
</dbReference>
<organism evidence="10 11">
    <name type="scientific">Noviluteimonas lactosilytica</name>
    <dbReference type="NCBI Taxonomy" id="2888523"/>
    <lineage>
        <taxon>Bacteria</taxon>
        <taxon>Pseudomonadati</taxon>
        <taxon>Pseudomonadota</taxon>
        <taxon>Gammaproteobacteria</taxon>
        <taxon>Lysobacterales</taxon>
        <taxon>Lysobacteraceae</taxon>
        <taxon>Noviluteimonas</taxon>
    </lineage>
</organism>
<dbReference type="InterPro" id="IPR000209">
    <property type="entry name" value="Peptidase_S8/S53_dom"/>
</dbReference>
<evidence type="ECO:0000256" key="4">
    <source>
        <dbReference type="ARBA" id="ARBA00022825"/>
    </source>
</evidence>
<accession>A0ABS8JGI3</accession>
<dbReference type="PROSITE" id="PS00138">
    <property type="entry name" value="SUBTILASE_SER"/>
    <property type="match status" value="1"/>
</dbReference>
<dbReference type="EMBL" id="JAJGAK010000001">
    <property type="protein sequence ID" value="MCC8362650.1"/>
    <property type="molecule type" value="Genomic_DNA"/>
</dbReference>
<dbReference type="PANTHER" id="PTHR43806:SF11">
    <property type="entry name" value="CEREVISIN-RELATED"/>
    <property type="match status" value="1"/>
</dbReference>
<feature type="region of interest" description="Disordered" evidence="6">
    <location>
        <begin position="286"/>
        <end position="305"/>
    </location>
</feature>
<sequence>MTPRSALAWASAGKRSVPAQHDRHRYARDPRAYRTVHDASISVERVMKRSTRFLGVGALTGAIFTALSALAAVHANRTAPIASSLDAQAANATTGAASPVSGRKVLPERLAQQTRFDRFIVKYKSGAAASRNADILVGEVNAAATRAGVAGLAIQANGARTALRLEHVRKLAIGADLVRLSRGLTQTEADALLGQLRADPAVEFAQPDYLKQRLAFVPNDTYYGLQWHYSHPTTGIHAPEAWGTTAGEGVVVAVLDTGYLDHADLNANIVPGYDFINDTAVANDGDGRDADAHDPGDWAGGDPSSFHGTHVAGTVAAVTNNNIGMAGVAFNAKVQPVRVLGTGGGYTSDIADGIVWASGGTVVGVPANANPAEVINMSLGGYGACSSDRVTQDAIDSAVSRGTTVVVAAGNSNTDASQFSPASCKNVITIGATGIDGARSHFSNYGASVAVAAPGGNATSGSDPNDRWIWSLGNTGTQAPIASPGGDSYVGMIGTSMASPHVAGVVALMQSAAVAAGRPALTPAQVKTILRSTAQPFTVAPPFSQSIGSGIVDAAAAVSASTQDIPVDTGTLLSNRVAVSGLGGTAGEAVTYRIVVPAGRTSLNLRTYGGTGNVSLYVARDRVPTATSFDRSSAKPGNSETVQITNPPAGTYYLLVVGENAFGNVSVMGAY</sequence>
<dbReference type="InterPro" id="IPR022398">
    <property type="entry name" value="Peptidase_S8_His-AS"/>
</dbReference>
<evidence type="ECO:0000256" key="1">
    <source>
        <dbReference type="ARBA" id="ARBA00011073"/>
    </source>
</evidence>
<evidence type="ECO:0000313" key="11">
    <source>
        <dbReference type="Proteomes" id="UP001165293"/>
    </source>
</evidence>
<dbReference type="Proteomes" id="UP001165293">
    <property type="component" value="Unassembled WGS sequence"/>
</dbReference>
<evidence type="ECO:0000256" key="2">
    <source>
        <dbReference type="ARBA" id="ARBA00022670"/>
    </source>
</evidence>
<evidence type="ECO:0000259" key="8">
    <source>
        <dbReference type="Pfam" id="PF00082"/>
    </source>
</evidence>
<evidence type="ECO:0000259" key="9">
    <source>
        <dbReference type="Pfam" id="PF04151"/>
    </source>
</evidence>
<feature type="active site" description="Charge relay system" evidence="5">
    <location>
        <position position="307"/>
    </location>
</feature>
<comment type="caution">
    <text evidence="10">The sequence shown here is derived from an EMBL/GenBank/DDBJ whole genome shotgun (WGS) entry which is preliminary data.</text>
</comment>
<feature type="active site" description="Charge relay system" evidence="5">
    <location>
        <position position="256"/>
    </location>
</feature>
<dbReference type="InterPro" id="IPR015500">
    <property type="entry name" value="Peptidase_S8_subtilisin-rel"/>
</dbReference>
<comment type="similarity">
    <text evidence="1 5">Belongs to the peptidase S8 family.</text>
</comment>
<gene>
    <name evidence="10" type="ORF">LK996_06130</name>
</gene>
<dbReference type="InterPro" id="IPR023828">
    <property type="entry name" value="Peptidase_S8_Ser-AS"/>
</dbReference>
<keyword evidence="4 5" id="KW-0720">Serine protease</keyword>
<feature type="active site" description="Charge relay system" evidence="5">
    <location>
        <position position="496"/>
    </location>
</feature>
<evidence type="ECO:0000256" key="6">
    <source>
        <dbReference type="SAM" id="MobiDB-lite"/>
    </source>
</evidence>
<dbReference type="InterPro" id="IPR007280">
    <property type="entry name" value="Peptidase_C_arc/bac"/>
</dbReference>
<dbReference type="PANTHER" id="PTHR43806">
    <property type="entry name" value="PEPTIDASE S8"/>
    <property type="match status" value="1"/>
</dbReference>
<keyword evidence="7" id="KW-0812">Transmembrane</keyword>
<feature type="domain" description="Peptidase C-terminal archaeal/bacterial" evidence="9">
    <location>
        <begin position="591"/>
        <end position="657"/>
    </location>
</feature>
<dbReference type="Pfam" id="PF00082">
    <property type="entry name" value="Peptidase_S8"/>
    <property type="match status" value="1"/>
</dbReference>
<feature type="domain" description="Peptidase S8/S53" evidence="8">
    <location>
        <begin position="247"/>
        <end position="535"/>
    </location>
</feature>
<proteinExistence type="inferred from homology"/>
<keyword evidence="7" id="KW-1133">Transmembrane helix</keyword>
<dbReference type="PROSITE" id="PS51892">
    <property type="entry name" value="SUBTILASE"/>
    <property type="match status" value="1"/>
</dbReference>
<keyword evidence="2 5" id="KW-0645">Protease</keyword>